<feature type="modified residue" description="4-aspartylphosphate" evidence="5">
    <location>
        <position position="56"/>
    </location>
</feature>
<protein>
    <submittedName>
        <fullName evidence="8">LuxR family two component transcriptional regulator</fullName>
    </submittedName>
</protein>
<evidence type="ECO:0000256" key="3">
    <source>
        <dbReference type="ARBA" id="ARBA00023125"/>
    </source>
</evidence>
<evidence type="ECO:0000259" key="6">
    <source>
        <dbReference type="PROSITE" id="PS50043"/>
    </source>
</evidence>
<dbReference type="PANTHER" id="PTHR43214">
    <property type="entry name" value="TWO-COMPONENT RESPONSE REGULATOR"/>
    <property type="match status" value="1"/>
</dbReference>
<name>A0A316EGQ1_9BACT</name>
<dbReference type="CDD" id="cd06170">
    <property type="entry name" value="LuxR_C_like"/>
    <property type="match status" value="1"/>
</dbReference>
<keyword evidence="4" id="KW-0804">Transcription</keyword>
<comment type="caution">
    <text evidence="8">The sequence shown here is derived from an EMBL/GenBank/DDBJ whole genome shotgun (WGS) entry which is preliminary data.</text>
</comment>
<dbReference type="SMART" id="SM00448">
    <property type="entry name" value="REC"/>
    <property type="match status" value="1"/>
</dbReference>
<dbReference type="AlphaFoldDB" id="A0A316EGQ1"/>
<organism evidence="8 9">
    <name type="scientific">Arcicella aurantiaca</name>
    <dbReference type="NCBI Taxonomy" id="591202"/>
    <lineage>
        <taxon>Bacteria</taxon>
        <taxon>Pseudomonadati</taxon>
        <taxon>Bacteroidota</taxon>
        <taxon>Cytophagia</taxon>
        <taxon>Cytophagales</taxon>
        <taxon>Flectobacillaceae</taxon>
        <taxon>Arcicella</taxon>
    </lineage>
</organism>
<dbReference type="SUPFAM" id="SSF46894">
    <property type="entry name" value="C-terminal effector domain of the bipartite response regulators"/>
    <property type="match status" value="1"/>
</dbReference>
<dbReference type="InterPro" id="IPR001789">
    <property type="entry name" value="Sig_transdc_resp-reg_receiver"/>
</dbReference>
<feature type="domain" description="HTH luxR-type" evidence="6">
    <location>
        <begin position="149"/>
        <end position="214"/>
    </location>
</feature>
<dbReference type="CDD" id="cd17535">
    <property type="entry name" value="REC_NarL-like"/>
    <property type="match status" value="1"/>
</dbReference>
<evidence type="ECO:0000256" key="2">
    <source>
        <dbReference type="ARBA" id="ARBA00023015"/>
    </source>
</evidence>
<dbReference type="Gene3D" id="3.40.50.2300">
    <property type="match status" value="1"/>
</dbReference>
<dbReference type="GO" id="GO:0006355">
    <property type="term" value="P:regulation of DNA-templated transcription"/>
    <property type="evidence" value="ECO:0007669"/>
    <property type="project" value="InterPro"/>
</dbReference>
<dbReference type="PRINTS" id="PR00038">
    <property type="entry name" value="HTHLUXR"/>
</dbReference>
<evidence type="ECO:0000256" key="1">
    <source>
        <dbReference type="ARBA" id="ARBA00022553"/>
    </source>
</evidence>
<dbReference type="Pfam" id="PF00196">
    <property type="entry name" value="GerE"/>
    <property type="match status" value="1"/>
</dbReference>
<dbReference type="PROSITE" id="PS00622">
    <property type="entry name" value="HTH_LUXR_1"/>
    <property type="match status" value="1"/>
</dbReference>
<dbReference type="InterPro" id="IPR058245">
    <property type="entry name" value="NreC/VraR/RcsB-like_REC"/>
</dbReference>
<dbReference type="InterPro" id="IPR000792">
    <property type="entry name" value="Tscrpt_reg_LuxR_C"/>
</dbReference>
<dbReference type="InterPro" id="IPR039420">
    <property type="entry name" value="WalR-like"/>
</dbReference>
<keyword evidence="2" id="KW-0805">Transcription regulation</keyword>
<dbReference type="OrthoDB" id="9797341at2"/>
<feature type="domain" description="Response regulatory" evidence="7">
    <location>
        <begin position="5"/>
        <end position="121"/>
    </location>
</feature>
<dbReference type="RefSeq" id="WP_109741227.1">
    <property type="nucleotide sequence ID" value="NZ_QGGO01000002.1"/>
</dbReference>
<dbReference type="Pfam" id="PF00072">
    <property type="entry name" value="Response_reg"/>
    <property type="match status" value="1"/>
</dbReference>
<dbReference type="InterPro" id="IPR016032">
    <property type="entry name" value="Sig_transdc_resp-reg_C-effctor"/>
</dbReference>
<evidence type="ECO:0000313" key="8">
    <source>
        <dbReference type="EMBL" id="PWK28888.1"/>
    </source>
</evidence>
<reference evidence="8 9" key="1">
    <citation type="submission" date="2018-05" db="EMBL/GenBank/DDBJ databases">
        <title>Genomic Encyclopedia of Archaeal and Bacterial Type Strains, Phase II (KMG-II): from individual species to whole genera.</title>
        <authorList>
            <person name="Goeker M."/>
        </authorList>
    </citation>
    <scope>NUCLEOTIDE SEQUENCE [LARGE SCALE GENOMIC DNA]</scope>
    <source>
        <strain evidence="8 9">DSM 22214</strain>
    </source>
</reference>
<keyword evidence="9" id="KW-1185">Reference proteome</keyword>
<dbReference type="Proteomes" id="UP000245489">
    <property type="component" value="Unassembled WGS sequence"/>
</dbReference>
<dbReference type="GO" id="GO:0003677">
    <property type="term" value="F:DNA binding"/>
    <property type="evidence" value="ECO:0007669"/>
    <property type="project" value="UniProtKB-KW"/>
</dbReference>
<sequence length="219" mass="24424">MPSIKILIADDHHLVAESLSMLLETTEKFEIVGMVSNGWQALQFIENNEVDVVLADIHMPLLNGLEMAIKLKEKSSSSSIIMLTMSEEAQHIREAIQAGVHGYVMKSAEKPELIKAIKTVVSGEKYFSEKIIKKLAEIQDVQSPNGKTRVEDILPLTKREIEILKLIVEDLSNIEIGEHLHISSTTVETHRRNLMKKVGVSTAIGLMRWGLKHGLVEGV</sequence>
<evidence type="ECO:0000256" key="5">
    <source>
        <dbReference type="PROSITE-ProRule" id="PRU00169"/>
    </source>
</evidence>
<dbReference type="InterPro" id="IPR011006">
    <property type="entry name" value="CheY-like_superfamily"/>
</dbReference>
<dbReference type="PROSITE" id="PS50110">
    <property type="entry name" value="RESPONSE_REGULATORY"/>
    <property type="match status" value="1"/>
</dbReference>
<dbReference type="SUPFAM" id="SSF52172">
    <property type="entry name" value="CheY-like"/>
    <property type="match status" value="1"/>
</dbReference>
<evidence type="ECO:0000256" key="4">
    <source>
        <dbReference type="ARBA" id="ARBA00023163"/>
    </source>
</evidence>
<dbReference type="GO" id="GO:0000160">
    <property type="term" value="P:phosphorelay signal transduction system"/>
    <property type="evidence" value="ECO:0007669"/>
    <property type="project" value="InterPro"/>
</dbReference>
<dbReference type="EMBL" id="QGGO01000002">
    <property type="protein sequence ID" value="PWK28888.1"/>
    <property type="molecule type" value="Genomic_DNA"/>
</dbReference>
<gene>
    <name evidence="8" type="ORF">LV89_00441</name>
</gene>
<dbReference type="PANTHER" id="PTHR43214:SF41">
    <property type="entry name" value="NITRATE_NITRITE RESPONSE REGULATOR PROTEIN NARP"/>
    <property type="match status" value="1"/>
</dbReference>
<dbReference type="PROSITE" id="PS50043">
    <property type="entry name" value="HTH_LUXR_2"/>
    <property type="match status" value="1"/>
</dbReference>
<keyword evidence="1 5" id="KW-0597">Phosphoprotein</keyword>
<evidence type="ECO:0000259" key="7">
    <source>
        <dbReference type="PROSITE" id="PS50110"/>
    </source>
</evidence>
<evidence type="ECO:0000313" key="9">
    <source>
        <dbReference type="Proteomes" id="UP000245489"/>
    </source>
</evidence>
<proteinExistence type="predicted"/>
<dbReference type="SMART" id="SM00421">
    <property type="entry name" value="HTH_LUXR"/>
    <property type="match status" value="1"/>
</dbReference>
<accession>A0A316EGQ1</accession>
<keyword evidence="3" id="KW-0238">DNA-binding</keyword>